<proteinExistence type="predicted"/>
<dbReference type="VEuPathDB" id="FungiDB:MUCCIDRAFT_110684"/>
<dbReference type="AlphaFoldDB" id="A0A168LPP1"/>
<dbReference type="OrthoDB" id="2245921at2759"/>
<protein>
    <submittedName>
        <fullName evidence="1">Uncharacterized protein</fullName>
    </submittedName>
</protein>
<evidence type="ECO:0000313" key="2">
    <source>
        <dbReference type="Proteomes" id="UP000077051"/>
    </source>
</evidence>
<sequence length="140" mass="15441">MNQNQQVKRKTVDDYDYNKEDTVKRMMHALPSSSSYPLAQDYLPSPAEDHHMEEILTQPPHTTCTAPVAVPASSLPAAQSDLPMRPSTPPLGMTLSHYNPATGSYTSSQISSDNEIKGKICSGMTPVYRAPFERWGSCLI</sequence>
<dbReference type="Proteomes" id="UP000077051">
    <property type="component" value="Unassembled WGS sequence"/>
</dbReference>
<accession>A0A168LPP1</accession>
<evidence type="ECO:0000313" key="1">
    <source>
        <dbReference type="EMBL" id="OAD03804.1"/>
    </source>
</evidence>
<dbReference type="EMBL" id="AMYB01000004">
    <property type="protein sequence ID" value="OAD03804.1"/>
    <property type="molecule type" value="Genomic_DNA"/>
</dbReference>
<gene>
    <name evidence="1" type="ORF">MUCCIDRAFT_110684</name>
</gene>
<reference evidence="1 2" key="1">
    <citation type="submission" date="2015-06" db="EMBL/GenBank/DDBJ databases">
        <title>Expansion of signal transduction pathways in fungi by whole-genome duplication.</title>
        <authorList>
            <consortium name="DOE Joint Genome Institute"/>
            <person name="Corrochano L.M."/>
            <person name="Kuo A."/>
            <person name="Marcet-Houben M."/>
            <person name="Polaino S."/>
            <person name="Salamov A."/>
            <person name="Villalobos J.M."/>
            <person name="Alvarez M.I."/>
            <person name="Avalos J."/>
            <person name="Benito E.P."/>
            <person name="Benoit I."/>
            <person name="Burger G."/>
            <person name="Camino L.P."/>
            <person name="Canovas D."/>
            <person name="Cerda-Olmedo E."/>
            <person name="Cheng J.-F."/>
            <person name="Dominguez A."/>
            <person name="Elias M."/>
            <person name="Eslava A.P."/>
            <person name="Glaser F."/>
            <person name="Grimwood J."/>
            <person name="Gutierrez G."/>
            <person name="Heitman J."/>
            <person name="Henrissat B."/>
            <person name="Iturriaga E.A."/>
            <person name="Lang B.F."/>
            <person name="Lavin J.L."/>
            <person name="Lee S."/>
            <person name="Li W."/>
            <person name="Lindquist E."/>
            <person name="Lopez-Garcia S."/>
            <person name="Luque E.M."/>
            <person name="Marcos A.T."/>
            <person name="Martin J."/>
            <person name="Mccluskey K."/>
            <person name="Medina H.R."/>
            <person name="Miralles-Duran A."/>
            <person name="Miyazaki A."/>
            <person name="Munoz-Torres E."/>
            <person name="Oguiza J.A."/>
            <person name="Ohm R."/>
            <person name="Olmedo M."/>
            <person name="Orejas M."/>
            <person name="Ortiz-Castellanos L."/>
            <person name="Pisabarro A.G."/>
            <person name="Rodriguez-Romero J."/>
            <person name="Ruiz-Herrera J."/>
            <person name="Ruiz-Vazquez R."/>
            <person name="Sanz C."/>
            <person name="Schackwitz W."/>
            <person name="Schmutz J."/>
            <person name="Shahriari M."/>
            <person name="Shelest E."/>
            <person name="Silva-Franco F."/>
            <person name="Soanes D."/>
            <person name="Syed K."/>
            <person name="Tagua V.G."/>
            <person name="Talbot N.J."/>
            <person name="Thon M."/>
            <person name="De Vries R.P."/>
            <person name="Wiebenga A."/>
            <person name="Yadav J.S."/>
            <person name="Braun E.L."/>
            <person name="Baker S."/>
            <person name="Garre V."/>
            <person name="Horwitz B."/>
            <person name="Torres-Martinez S."/>
            <person name="Idnurm A."/>
            <person name="Herrera-Estrella A."/>
            <person name="Gabaldon T."/>
            <person name="Grigoriev I.V."/>
        </authorList>
    </citation>
    <scope>NUCLEOTIDE SEQUENCE [LARGE SCALE GENOMIC DNA]</scope>
    <source>
        <strain evidence="1 2">CBS 277.49</strain>
    </source>
</reference>
<comment type="caution">
    <text evidence="1">The sequence shown here is derived from an EMBL/GenBank/DDBJ whole genome shotgun (WGS) entry which is preliminary data.</text>
</comment>
<name>A0A168LPP1_MUCCL</name>
<organism evidence="1 2">
    <name type="scientific">Mucor lusitanicus CBS 277.49</name>
    <dbReference type="NCBI Taxonomy" id="747725"/>
    <lineage>
        <taxon>Eukaryota</taxon>
        <taxon>Fungi</taxon>
        <taxon>Fungi incertae sedis</taxon>
        <taxon>Mucoromycota</taxon>
        <taxon>Mucoromycotina</taxon>
        <taxon>Mucoromycetes</taxon>
        <taxon>Mucorales</taxon>
        <taxon>Mucorineae</taxon>
        <taxon>Mucoraceae</taxon>
        <taxon>Mucor</taxon>
    </lineage>
</organism>
<keyword evidence="2" id="KW-1185">Reference proteome</keyword>